<reference evidence="1 2" key="1">
    <citation type="submission" date="2017-03" db="EMBL/GenBank/DDBJ databases">
        <title>Draft genome sequence of Streptomyces scabrisporus NF3, endophyte isolated from Amphipterygium adstringens.</title>
        <authorList>
            <person name="Vazquez M."/>
            <person name="Ceapa C.D."/>
            <person name="Rodriguez Luna D."/>
            <person name="Sanchez Esquivel S."/>
        </authorList>
    </citation>
    <scope>NUCLEOTIDE SEQUENCE [LARGE SCALE GENOMIC DNA]</scope>
    <source>
        <strain evidence="1 2">NF3</strain>
    </source>
</reference>
<name>A0A1T3NIQ6_9ACTN</name>
<protein>
    <submittedName>
        <fullName evidence="1">Uncharacterized protein</fullName>
    </submittedName>
</protein>
<proteinExistence type="predicted"/>
<sequence>MIVSFVCEGRAGSVEATVERVDDSAAIGQTAEARGFPCLTARVAYTGRGYDAMFGWVQSVRSTDDAAGSAVFAMDPFVLFPDSRSPYCYFGLAPTLFDSPVARMAVRQDREEYPLPQTRPPDGDRDQ</sequence>
<dbReference type="AlphaFoldDB" id="A0A1T3NIQ6"/>
<keyword evidence="2" id="KW-1185">Reference proteome</keyword>
<dbReference type="Proteomes" id="UP000190037">
    <property type="component" value="Unassembled WGS sequence"/>
</dbReference>
<dbReference type="OrthoDB" id="5074646at2"/>
<evidence type="ECO:0000313" key="1">
    <source>
        <dbReference type="EMBL" id="OPC76719.1"/>
    </source>
</evidence>
<organism evidence="1 2">
    <name type="scientific">Embleya scabrispora</name>
    <dbReference type="NCBI Taxonomy" id="159449"/>
    <lineage>
        <taxon>Bacteria</taxon>
        <taxon>Bacillati</taxon>
        <taxon>Actinomycetota</taxon>
        <taxon>Actinomycetes</taxon>
        <taxon>Kitasatosporales</taxon>
        <taxon>Streptomycetaceae</taxon>
        <taxon>Embleya</taxon>
    </lineage>
</organism>
<dbReference type="EMBL" id="MWQN01000005">
    <property type="protein sequence ID" value="OPC76719.1"/>
    <property type="molecule type" value="Genomic_DNA"/>
</dbReference>
<dbReference type="RefSeq" id="WP_078982565.1">
    <property type="nucleotide sequence ID" value="NZ_MWQN01000005.1"/>
</dbReference>
<gene>
    <name evidence="1" type="ORF">B4N89_45365</name>
</gene>
<evidence type="ECO:0000313" key="2">
    <source>
        <dbReference type="Proteomes" id="UP000190037"/>
    </source>
</evidence>
<comment type="caution">
    <text evidence="1">The sequence shown here is derived from an EMBL/GenBank/DDBJ whole genome shotgun (WGS) entry which is preliminary data.</text>
</comment>
<accession>A0A1T3NIQ6</accession>